<evidence type="ECO:0000313" key="1">
    <source>
        <dbReference type="EMBL" id="CCA69053.1"/>
    </source>
</evidence>
<comment type="caution">
    <text evidence="1">The sequence shown here is derived from an EMBL/GenBank/DDBJ whole genome shotgun (WGS) entry which is preliminary data.</text>
</comment>
<name>G4TCL0_SERID</name>
<reference evidence="1 2" key="1">
    <citation type="journal article" date="2011" name="PLoS Pathog.">
        <title>Endophytic Life Strategies Decoded by Genome and Transcriptome Analyses of the Mutualistic Root Symbiont Piriformospora indica.</title>
        <authorList>
            <person name="Zuccaro A."/>
            <person name="Lahrmann U."/>
            <person name="Guldener U."/>
            <person name="Langen G."/>
            <person name="Pfiffi S."/>
            <person name="Biedenkopf D."/>
            <person name="Wong P."/>
            <person name="Samans B."/>
            <person name="Grimm C."/>
            <person name="Basiewicz M."/>
            <person name="Murat C."/>
            <person name="Martin F."/>
            <person name="Kogel K.H."/>
        </authorList>
    </citation>
    <scope>NUCLEOTIDE SEQUENCE [LARGE SCALE GENOMIC DNA]</scope>
    <source>
        <strain evidence="1 2">DSM 11827</strain>
    </source>
</reference>
<keyword evidence="2" id="KW-1185">Reference proteome</keyword>
<proteinExistence type="predicted"/>
<organism evidence="1 2">
    <name type="scientific">Serendipita indica (strain DSM 11827)</name>
    <name type="common">Root endophyte fungus</name>
    <name type="synonym">Piriformospora indica</name>
    <dbReference type="NCBI Taxonomy" id="1109443"/>
    <lineage>
        <taxon>Eukaryota</taxon>
        <taxon>Fungi</taxon>
        <taxon>Dikarya</taxon>
        <taxon>Basidiomycota</taxon>
        <taxon>Agaricomycotina</taxon>
        <taxon>Agaricomycetes</taxon>
        <taxon>Sebacinales</taxon>
        <taxon>Serendipitaceae</taxon>
        <taxon>Serendipita</taxon>
    </lineage>
</organism>
<dbReference type="OrthoDB" id="3295674at2759"/>
<accession>G4TCL0</accession>
<dbReference type="InParanoid" id="G4TCL0"/>
<protein>
    <submittedName>
        <fullName evidence="1">Uncharacterized protein</fullName>
    </submittedName>
</protein>
<evidence type="ECO:0000313" key="2">
    <source>
        <dbReference type="Proteomes" id="UP000007148"/>
    </source>
</evidence>
<dbReference type="Proteomes" id="UP000007148">
    <property type="component" value="Unassembled WGS sequence"/>
</dbReference>
<dbReference type="EMBL" id="CAFZ01000045">
    <property type="protein sequence ID" value="CCA69053.1"/>
    <property type="molecule type" value="Genomic_DNA"/>
</dbReference>
<sequence>MGQREGSDLEDEQDADVEYDVNGSVERSLTWSPYWQEPNFVLIDRSPSSKLVGQYFARIRDDSSLASKMVISFDHNSASTSNTGHEGDEGWENVQFDMEMDDVYENVLSESTTMSVHVHADKTKHAYADIVKRV</sequence>
<dbReference type="AlphaFoldDB" id="G4TCL0"/>
<dbReference type="HOGENOM" id="CLU_1897005_0_0_1"/>
<gene>
    <name evidence="1" type="ORF">PIIN_02912</name>
</gene>